<evidence type="ECO:0000256" key="4">
    <source>
        <dbReference type="ARBA" id="ARBA00023136"/>
    </source>
</evidence>
<dbReference type="EMBL" id="FTOF01000001">
    <property type="protein sequence ID" value="SIS39449.1"/>
    <property type="molecule type" value="Genomic_DNA"/>
</dbReference>
<protein>
    <recommendedName>
        <fullName evidence="6">DUF202 domain-containing protein</fullName>
    </recommendedName>
</protein>
<evidence type="ECO:0000259" key="6">
    <source>
        <dbReference type="Pfam" id="PF02656"/>
    </source>
</evidence>
<feature type="transmembrane region" description="Helical" evidence="5">
    <location>
        <begin position="84"/>
        <end position="107"/>
    </location>
</feature>
<dbReference type="InterPro" id="IPR003807">
    <property type="entry name" value="DUF202"/>
</dbReference>
<reference evidence="8" key="1">
    <citation type="submission" date="2017-01" db="EMBL/GenBank/DDBJ databases">
        <authorList>
            <person name="Varghese N."/>
            <person name="Submissions S."/>
        </authorList>
    </citation>
    <scope>NUCLEOTIDE SEQUENCE [LARGE SCALE GENOMIC DNA]</scope>
    <source>
        <strain evidence="8">DSM 44531</strain>
    </source>
</reference>
<keyword evidence="2 5" id="KW-0812">Transmembrane</keyword>
<gene>
    <name evidence="7" type="ORF">SAMN05444817_101332</name>
</gene>
<evidence type="ECO:0000256" key="3">
    <source>
        <dbReference type="ARBA" id="ARBA00022989"/>
    </source>
</evidence>
<keyword evidence="4 5" id="KW-0472">Membrane</keyword>
<keyword evidence="3 5" id="KW-1133">Transmembrane helix</keyword>
<proteinExistence type="predicted"/>
<evidence type="ECO:0000313" key="8">
    <source>
        <dbReference type="Proteomes" id="UP000186292"/>
    </source>
</evidence>
<dbReference type="Proteomes" id="UP000186292">
    <property type="component" value="Unassembled WGS sequence"/>
</dbReference>
<dbReference type="STRING" id="1161099.SAMN05444817_101332"/>
<feature type="transmembrane region" description="Helical" evidence="5">
    <location>
        <begin position="43"/>
        <end position="63"/>
    </location>
</feature>
<dbReference type="AlphaFoldDB" id="A0A1N7IQU0"/>
<name>A0A1N7IQU0_9CORY</name>
<evidence type="ECO:0000256" key="1">
    <source>
        <dbReference type="ARBA" id="ARBA00004127"/>
    </source>
</evidence>
<comment type="subcellular location">
    <subcellularLocation>
        <location evidence="1">Endomembrane system</location>
        <topology evidence="1">Multi-pass membrane protein</topology>
    </subcellularLocation>
</comment>
<evidence type="ECO:0000256" key="2">
    <source>
        <dbReference type="ARBA" id="ARBA00022692"/>
    </source>
</evidence>
<organism evidence="7 8">
    <name type="scientific">Corynebacterium appendicis CIP 107643</name>
    <dbReference type="NCBI Taxonomy" id="1161099"/>
    <lineage>
        <taxon>Bacteria</taxon>
        <taxon>Bacillati</taxon>
        <taxon>Actinomycetota</taxon>
        <taxon>Actinomycetes</taxon>
        <taxon>Mycobacteriales</taxon>
        <taxon>Corynebacteriaceae</taxon>
        <taxon>Corynebacterium</taxon>
    </lineage>
</organism>
<keyword evidence="8" id="KW-1185">Reference proteome</keyword>
<dbReference type="Pfam" id="PF02656">
    <property type="entry name" value="DUF202"/>
    <property type="match status" value="1"/>
</dbReference>
<evidence type="ECO:0000313" key="7">
    <source>
        <dbReference type="EMBL" id="SIS39449.1"/>
    </source>
</evidence>
<dbReference type="RefSeq" id="WP_076598289.1">
    <property type="nucleotide sequence ID" value="NZ_CP046976.1"/>
</dbReference>
<accession>A0A1N7IQU0</accession>
<dbReference type="OrthoDB" id="3701077at2"/>
<sequence>MARITIPVADAGLQAERTALSWTRTALSMMVCSLTLLRWSDSYSALVFGAIGLLAVLSLAIIARSRAGYRDEAQGLRKESVDANVFGVLAITAGMSVLGGLGLYLAVVG</sequence>
<dbReference type="GO" id="GO:0012505">
    <property type="term" value="C:endomembrane system"/>
    <property type="evidence" value="ECO:0007669"/>
    <property type="project" value="UniProtKB-SubCell"/>
</dbReference>
<feature type="domain" description="DUF202" evidence="6">
    <location>
        <begin position="11"/>
        <end position="72"/>
    </location>
</feature>
<evidence type="ECO:0000256" key="5">
    <source>
        <dbReference type="SAM" id="Phobius"/>
    </source>
</evidence>